<keyword evidence="1" id="KW-0472">Membrane</keyword>
<name>A0A1G7S9K0_9GAMM</name>
<keyword evidence="3" id="KW-1185">Reference proteome</keyword>
<dbReference type="RefSeq" id="WP_092525527.1">
    <property type="nucleotide sequence ID" value="NZ_FNCI01000006.1"/>
</dbReference>
<keyword evidence="2" id="KW-0645">Protease</keyword>
<dbReference type="EMBL" id="FNCI01000006">
    <property type="protein sequence ID" value="SDG19737.1"/>
    <property type="molecule type" value="Genomic_DNA"/>
</dbReference>
<keyword evidence="1" id="KW-0812">Transmembrane</keyword>
<evidence type="ECO:0000313" key="2">
    <source>
        <dbReference type="EMBL" id="SDG19737.1"/>
    </source>
</evidence>
<dbReference type="GO" id="GO:0006508">
    <property type="term" value="P:proteolysis"/>
    <property type="evidence" value="ECO:0007669"/>
    <property type="project" value="UniProtKB-KW"/>
</dbReference>
<sequence>MEWTPAMLWLAAALALGLAELTSGALLLLALAIAAALTAATTALLGLPLSGQLLAMGVLSGVLVPLTIKVIRPRFSPKGVAYGTTGTGAQQGRHYLTLDRDFDGASGLKINGDFYRLRVADSSTTRLPPGTDVIFKEFDGTTAIVTLASAGTPSQEQ</sequence>
<evidence type="ECO:0000313" key="3">
    <source>
        <dbReference type="Proteomes" id="UP000198641"/>
    </source>
</evidence>
<evidence type="ECO:0000256" key="1">
    <source>
        <dbReference type="SAM" id="Phobius"/>
    </source>
</evidence>
<reference evidence="2 3" key="1">
    <citation type="submission" date="2016-10" db="EMBL/GenBank/DDBJ databases">
        <authorList>
            <person name="de Groot N.N."/>
        </authorList>
    </citation>
    <scope>NUCLEOTIDE SEQUENCE [LARGE SCALE GENOMIC DNA]</scope>
    <source>
        <strain evidence="2 3">BH539</strain>
    </source>
</reference>
<dbReference type="OrthoDB" id="6168903at2"/>
<feature type="transmembrane region" description="Helical" evidence="1">
    <location>
        <begin position="44"/>
        <end position="68"/>
    </location>
</feature>
<accession>A0A1G7S9K0</accession>
<organism evidence="2 3">
    <name type="scientific">Onishia taeanensis</name>
    <dbReference type="NCBI Taxonomy" id="284577"/>
    <lineage>
        <taxon>Bacteria</taxon>
        <taxon>Pseudomonadati</taxon>
        <taxon>Pseudomonadota</taxon>
        <taxon>Gammaproteobacteria</taxon>
        <taxon>Oceanospirillales</taxon>
        <taxon>Halomonadaceae</taxon>
        <taxon>Onishia</taxon>
    </lineage>
</organism>
<protein>
    <submittedName>
        <fullName evidence="2">Membrane protein implicated in regulation of membrane protease activity</fullName>
    </submittedName>
</protein>
<proteinExistence type="predicted"/>
<dbReference type="Proteomes" id="UP000198641">
    <property type="component" value="Unassembled WGS sequence"/>
</dbReference>
<dbReference type="GO" id="GO:0008233">
    <property type="term" value="F:peptidase activity"/>
    <property type="evidence" value="ECO:0007669"/>
    <property type="project" value="UniProtKB-KW"/>
</dbReference>
<dbReference type="AlphaFoldDB" id="A0A1G7S9K0"/>
<gene>
    <name evidence="2" type="ORF">SAMN05216571_10641</name>
</gene>
<dbReference type="STRING" id="284577.SAMN05216571_10641"/>
<keyword evidence="2" id="KW-0378">Hydrolase</keyword>
<keyword evidence="1" id="KW-1133">Transmembrane helix</keyword>